<keyword evidence="2" id="KW-1133">Transmembrane helix</keyword>
<comment type="similarity">
    <text evidence="1">Belongs to the AHA1 family.</text>
</comment>
<dbReference type="InterPro" id="IPR013538">
    <property type="entry name" value="ASHA1/2-like_C"/>
</dbReference>
<organism evidence="4 5">
    <name type="scientific">Artemia franciscana</name>
    <name type="common">Brine shrimp</name>
    <name type="synonym">Artemia sanfranciscana</name>
    <dbReference type="NCBI Taxonomy" id="6661"/>
    <lineage>
        <taxon>Eukaryota</taxon>
        <taxon>Metazoa</taxon>
        <taxon>Ecdysozoa</taxon>
        <taxon>Arthropoda</taxon>
        <taxon>Crustacea</taxon>
        <taxon>Branchiopoda</taxon>
        <taxon>Anostraca</taxon>
        <taxon>Artemiidae</taxon>
        <taxon>Artemia</taxon>
    </lineage>
</organism>
<dbReference type="AlphaFoldDB" id="A0AA88HAC4"/>
<evidence type="ECO:0000259" key="3">
    <source>
        <dbReference type="Pfam" id="PF08327"/>
    </source>
</evidence>
<feature type="domain" description="Activator of Hsp90 ATPase homologue 1/2-like C-terminal" evidence="3">
    <location>
        <begin position="50"/>
        <end position="144"/>
    </location>
</feature>
<dbReference type="InterPro" id="IPR023393">
    <property type="entry name" value="START-like_dom_sf"/>
</dbReference>
<reference evidence="4" key="1">
    <citation type="submission" date="2023-07" db="EMBL/GenBank/DDBJ databases">
        <title>Chromosome-level genome assembly of Artemia franciscana.</title>
        <authorList>
            <person name="Jo E."/>
        </authorList>
    </citation>
    <scope>NUCLEOTIDE SEQUENCE</scope>
    <source>
        <tissue evidence="4">Whole body</tissue>
    </source>
</reference>
<evidence type="ECO:0000313" key="4">
    <source>
        <dbReference type="EMBL" id="KAK2701767.1"/>
    </source>
</evidence>
<keyword evidence="2" id="KW-0812">Transmembrane</keyword>
<evidence type="ECO:0000256" key="2">
    <source>
        <dbReference type="SAM" id="Phobius"/>
    </source>
</evidence>
<evidence type="ECO:0000256" key="1">
    <source>
        <dbReference type="ARBA" id="ARBA00006817"/>
    </source>
</evidence>
<comment type="caution">
    <text evidence="4">The sequence shown here is derived from an EMBL/GenBank/DDBJ whole genome shotgun (WGS) entry which is preliminary data.</text>
</comment>
<feature type="transmembrane region" description="Helical" evidence="2">
    <location>
        <begin position="172"/>
        <end position="194"/>
    </location>
</feature>
<feature type="transmembrane region" description="Helical" evidence="2">
    <location>
        <begin position="257"/>
        <end position="279"/>
    </location>
</feature>
<accession>A0AA88HAC4</accession>
<dbReference type="Gene3D" id="3.30.530.20">
    <property type="match status" value="1"/>
</dbReference>
<proteinExistence type="inferred from homology"/>
<protein>
    <recommendedName>
        <fullName evidence="3">Activator of Hsp90 ATPase homologue 1/2-like C-terminal domain-containing protein</fullName>
    </recommendedName>
</protein>
<gene>
    <name evidence="4" type="ORF">QYM36_019577</name>
</gene>
<feature type="transmembrane region" description="Helical" evidence="2">
    <location>
        <begin position="215"/>
        <end position="237"/>
    </location>
</feature>
<sequence>MLDPLIKTIEVPCNQQIAFDIFVSEMGAWWPLEKFSISAMEELDAMTLNVQAGPGGKITEIAPDGTEHIWGTIKSYQPADSFSMDFHIPTPGEEVISRSQVEVQFTKLDKDTTRVTLTQTNWQAFGDRAERLREGYSDGWDDILEHAYKANIHCLSNSIEERGALKTAGIPLWVSVFALLVFVLGTCVGVIAIFGHGQDINPLMNVSWGGRQLGLALATGLAVYLKSSSAYLTAFIAGLARDVTDLITELTVNDPNLGMLSVFVGLIIFGVIGVVYAYAARHRRFC</sequence>
<keyword evidence="2" id="KW-0472">Membrane</keyword>
<dbReference type="EMBL" id="JAVRJZ010001763">
    <property type="protein sequence ID" value="KAK2701767.1"/>
    <property type="molecule type" value="Genomic_DNA"/>
</dbReference>
<keyword evidence="5" id="KW-1185">Reference proteome</keyword>
<dbReference type="Proteomes" id="UP001187531">
    <property type="component" value="Unassembled WGS sequence"/>
</dbReference>
<name>A0AA88HAC4_ARTSF</name>
<evidence type="ECO:0000313" key="5">
    <source>
        <dbReference type="Proteomes" id="UP001187531"/>
    </source>
</evidence>
<dbReference type="SUPFAM" id="SSF55961">
    <property type="entry name" value="Bet v1-like"/>
    <property type="match status" value="1"/>
</dbReference>
<dbReference type="Pfam" id="PF08327">
    <property type="entry name" value="AHSA1"/>
    <property type="match status" value="1"/>
</dbReference>